<reference evidence="2 3" key="1">
    <citation type="submission" date="2024-04" db="EMBL/GenBank/DDBJ databases">
        <authorList>
            <consortium name="Genoscope - CEA"/>
            <person name="William W."/>
        </authorList>
    </citation>
    <scope>NUCLEOTIDE SEQUENCE [LARGE SCALE GENOMIC DNA]</scope>
</reference>
<dbReference type="InterPro" id="IPR036465">
    <property type="entry name" value="vWFA_dom_sf"/>
</dbReference>
<name>A0AAV2IRL3_LYMST</name>
<accession>A0AAV2IRL3</accession>
<protein>
    <recommendedName>
        <fullName evidence="1">VWFA domain-containing protein</fullName>
    </recommendedName>
</protein>
<dbReference type="Proteomes" id="UP001497497">
    <property type="component" value="Unassembled WGS sequence"/>
</dbReference>
<gene>
    <name evidence="2" type="ORF">GSLYS_00022113001</name>
</gene>
<dbReference type="PROSITE" id="PS50234">
    <property type="entry name" value="VWFA"/>
    <property type="match status" value="1"/>
</dbReference>
<proteinExistence type="predicted"/>
<feature type="non-terminal residue" evidence="2">
    <location>
        <position position="391"/>
    </location>
</feature>
<dbReference type="SUPFAM" id="SSF53300">
    <property type="entry name" value="vWA-like"/>
    <property type="match status" value="1"/>
</dbReference>
<dbReference type="PANTHER" id="PTHR24020:SF87">
    <property type="entry name" value="COLLAGEN ALPHA-1(VI) CHAIN-LIKE"/>
    <property type="match status" value="1"/>
</dbReference>
<dbReference type="SMART" id="SM00327">
    <property type="entry name" value="VWA"/>
    <property type="match status" value="1"/>
</dbReference>
<evidence type="ECO:0000313" key="2">
    <source>
        <dbReference type="EMBL" id="CAL1548796.1"/>
    </source>
</evidence>
<dbReference type="EMBL" id="CAXITT010001736">
    <property type="protein sequence ID" value="CAL1548796.1"/>
    <property type="molecule type" value="Genomic_DNA"/>
</dbReference>
<sequence>SLDDELIKQYRRDRVIGKDDYILICTHEPLELGIVLDSSVSIRDPDFKACKEFLQNYLQQFDIGSGPRSVRVSLITYGRGTYKQDAFNLTTYSSKDDVINAIGRVPHRKGDYTDTGLGIRYMDEVQLADGVVRPGVVKVGLVITDGESQEPEKTRSAAQAARADGIVTFAVGVGKSVKDTELQAIAGDSKRVVKVGNYDELNTITESLAQMTCIKQEEPTTQLPADQPCGALHPSDIYFVFSPASLGTEATSWATSFISVTIGSSEMEVGFRYGVVSGSCPDDAGFDLDDYDNVNDIRRRLSSYTERKVPSLLKRLSQDGYTRARGARDGAKRVAVLFATNGKERLDEHVRSLVAQNVTVYLADPLNSGLVVAGASTLSGRLPGYQADDFI</sequence>
<keyword evidence="3" id="KW-1185">Reference proteome</keyword>
<evidence type="ECO:0000259" key="1">
    <source>
        <dbReference type="PROSITE" id="PS50234"/>
    </source>
</evidence>
<dbReference type="Gene3D" id="3.40.50.410">
    <property type="entry name" value="von Willebrand factor, type A domain"/>
    <property type="match status" value="1"/>
</dbReference>
<feature type="domain" description="VWFA" evidence="1">
    <location>
        <begin position="31"/>
        <end position="208"/>
    </location>
</feature>
<comment type="caution">
    <text evidence="2">The sequence shown here is derived from an EMBL/GenBank/DDBJ whole genome shotgun (WGS) entry which is preliminary data.</text>
</comment>
<dbReference type="InterPro" id="IPR002035">
    <property type="entry name" value="VWF_A"/>
</dbReference>
<dbReference type="Pfam" id="PF00092">
    <property type="entry name" value="VWA"/>
    <property type="match status" value="1"/>
</dbReference>
<dbReference type="AlphaFoldDB" id="A0AAV2IRL3"/>
<evidence type="ECO:0000313" key="3">
    <source>
        <dbReference type="Proteomes" id="UP001497497"/>
    </source>
</evidence>
<feature type="non-terminal residue" evidence="2">
    <location>
        <position position="1"/>
    </location>
</feature>
<dbReference type="InterPro" id="IPR050525">
    <property type="entry name" value="ECM_Assembly_Org"/>
</dbReference>
<dbReference type="PANTHER" id="PTHR24020">
    <property type="entry name" value="COLLAGEN ALPHA"/>
    <property type="match status" value="1"/>
</dbReference>
<dbReference type="CDD" id="cd01450">
    <property type="entry name" value="vWFA_subfamily_ECM"/>
    <property type="match status" value="1"/>
</dbReference>
<organism evidence="2 3">
    <name type="scientific">Lymnaea stagnalis</name>
    <name type="common">Great pond snail</name>
    <name type="synonym">Helix stagnalis</name>
    <dbReference type="NCBI Taxonomy" id="6523"/>
    <lineage>
        <taxon>Eukaryota</taxon>
        <taxon>Metazoa</taxon>
        <taxon>Spiralia</taxon>
        <taxon>Lophotrochozoa</taxon>
        <taxon>Mollusca</taxon>
        <taxon>Gastropoda</taxon>
        <taxon>Heterobranchia</taxon>
        <taxon>Euthyneura</taxon>
        <taxon>Panpulmonata</taxon>
        <taxon>Hygrophila</taxon>
        <taxon>Lymnaeoidea</taxon>
        <taxon>Lymnaeidae</taxon>
        <taxon>Lymnaea</taxon>
    </lineage>
</organism>